<gene>
    <name evidence="8" type="ORF">G0Q06_06735</name>
</gene>
<comment type="caution">
    <text evidence="8">The sequence shown here is derived from an EMBL/GenBank/DDBJ whole genome shotgun (WGS) entry which is preliminary data.</text>
</comment>
<evidence type="ECO:0000256" key="2">
    <source>
        <dbReference type="ARBA" id="ARBA00022692"/>
    </source>
</evidence>
<evidence type="ECO:0000256" key="4">
    <source>
        <dbReference type="ARBA" id="ARBA00023136"/>
    </source>
</evidence>
<name>A0A6B2M227_9BACT</name>
<accession>A0A6B2M227</accession>
<dbReference type="Gene3D" id="3.30.1150.10">
    <property type="match status" value="1"/>
</dbReference>
<dbReference type="SUPFAM" id="SSF74653">
    <property type="entry name" value="TolA/TonB C-terminal domain"/>
    <property type="match status" value="1"/>
</dbReference>
<evidence type="ECO:0000313" key="8">
    <source>
        <dbReference type="EMBL" id="NDV62137.1"/>
    </source>
</evidence>
<sequence>MPPRSDRLVGYQVQKSNRYVIRIVIATILMTLAILAILPFTQALSGDPRDKTLRSVDVANLPPPEPPPPEPPPPEEEEEQEEEPELEQPPELLDLSQLESALNPGLGGAGTAAFDLDAFSSAINTGDELQIFDVIELDRTPRMVKRVMPQYPTELLARGVTGSVTLIIIIDQKGEVTIESVSDWQGSRTFIQPTRLAITRCRFEIPTKDGKPVRARYKITIPFQL</sequence>
<dbReference type="Proteomes" id="UP000478417">
    <property type="component" value="Unassembled WGS sequence"/>
</dbReference>
<evidence type="ECO:0000313" key="9">
    <source>
        <dbReference type="Proteomes" id="UP000478417"/>
    </source>
</evidence>
<feature type="compositionally biased region" description="Pro residues" evidence="5">
    <location>
        <begin position="61"/>
        <end position="72"/>
    </location>
</feature>
<proteinExistence type="predicted"/>
<evidence type="ECO:0000256" key="1">
    <source>
        <dbReference type="ARBA" id="ARBA00004167"/>
    </source>
</evidence>
<keyword evidence="9" id="KW-1185">Reference proteome</keyword>
<dbReference type="NCBIfam" id="TIGR01352">
    <property type="entry name" value="tonB_Cterm"/>
    <property type="match status" value="1"/>
</dbReference>
<dbReference type="EMBL" id="JAAGNX010000002">
    <property type="protein sequence ID" value="NDV62137.1"/>
    <property type="molecule type" value="Genomic_DNA"/>
</dbReference>
<dbReference type="InterPro" id="IPR037682">
    <property type="entry name" value="TonB_C"/>
</dbReference>
<keyword evidence="4 6" id="KW-0472">Membrane</keyword>
<evidence type="ECO:0000256" key="6">
    <source>
        <dbReference type="SAM" id="Phobius"/>
    </source>
</evidence>
<organism evidence="8 9">
    <name type="scientific">Oceanipulchritudo coccoides</name>
    <dbReference type="NCBI Taxonomy" id="2706888"/>
    <lineage>
        <taxon>Bacteria</taxon>
        <taxon>Pseudomonadati</taxon>
        <taxon>Verrucomicrobiota</taxon>
        <taxon>Opitutia</taxon>
        <taxon>Puniceicoccales</taxon>
        <taxon>Oceanipulchritudinaceae</taxon>
        <taxon>Oceanipulchritudo</taxon>
    </lineage>
</organism>
<feature type="domain" description="TonB C-terminal" evidence="7">
    <location>
        <begin position="136"/>
        <end position="225"/>
    </location>
</feature>
<feature type="region of interest" description="Disordered" evidence="5">
    <location>
        <begin position="54"/>
        <end position="89"/>
    </location>
</feature>
<dbReference type="RefSeq" id="WP_163963782.1">
    <property type="nucleotide sequence ID" value="NZ_JAAGNX010000002.1"/>
</dbReference>
<dbReference type="PROSITE" id="PS52015">
    <property type="entry name" value="TONB_CTD"/>
    <property type="match status" value="1"/>
</dbReference>
<dbReference type="GO" id="GO:0055085">
    <property type="term" value="P:transmembrane transport"/>
    <property type="evidence" value="ECO:0007669"/>
    <property type="project" value="InterPro"/>
</dbReference>
<feature type="transmembrane region" description="Helical" evidence="6">
    <location>
        <begin position="20"/>
        <end position="40"/>
    </location>
</feature>
<keyword evidence="2 6" id="KW-0812">Transmembrane</keyword>
<dbReference type="Pfam" id="PF03544">
    <property type="entry name" value="TonB_C"/>
    <property type="match status" value="1"/>
</dbReference>
<dbReference type="InterPro" id="IPR006260">
    <property type="entry name" value="TonB/TolA_C"/>
</dbReference>
<comment type="subcellular location">
    <subcellularLocation>
        <location evidence="1">Membrane</location>
        <topology evidence="1">Single-pass membrane protein</topology>
    </subcellularLocation>
</comment>
<evidence type="ECO:0000256" key="3">
    <source>
        <dbReference type="ARBA" id="ARBA00022989"/>
    </source>
</evidence>
<evidence type="ECO:0000259" key="7">
    <source>
        <dbReference type="PROSITE" id="PS52015"/>
    </source>
</evidence>
<protein>
    <submittedName>
        <fullName evidence="8">TonB family protein</fullName>
    </submittedName>
</protein>
<evidence type="ECO:0000256" key="5">
    <source>
        <dbReference type="SAM" id="MobiDB-lite"/>
    </source>
</evidence>
<reference evidence="8 9" key="1">
    <citation type="submission" date="2020-02" db="EMBL/GenBank/DDBJ databases">
        <title>Albibacoteraceae fam. nov., the first described family within the subdivision 4 Verrucomicrobia.</title>
        <authorList>
            <person name="Xi F."/>
        </authorList>
    </citation>
    <scope>NUCLEOTIDE SEQUENCE [LARGE SCALE GENOMIC DNA]</scope>
    <source>
        <strain evidence="8 9">CK1056</strain>
    </source>
</reference>
<dbReference type="AlphaFoldDB" id="A0A6B2M227"/>
<feature type="compositionally biased region" description="Acidic residues" evidence="5">
    <location>
        <begin position="73"/>
        <end position="88"/>
    </location>
</feature>
<keyword evidence="3 6" id="KW-1133">Transmembrane helix</keyword>
<dbReference type="GO" id="GO:0016020">
    <property type="term" value="C:membrane"/>
    <property type="evidence" value="ECO:0007669"/>
    <property type="project" value="UniProtKB-SubCell"/>
</dbReference>